<dbReference type="GO" id="GO:0046872">
    <property type="term" value="F:metal ion binding"/>
    <property type="evidence" value="ECO:0007669"/>
    <property type="project" value="UniProtKB-KW"/>
</dbReference>
<dbReference type="CDD" id="cd01335">
    <property type="entry name" value="Radical_SAM"/>
    <property type="match status" value="1"/>
</dbReference>
<dbReference type="InterPro" id="IPR023885">
    <property type="entry name" value="4Fe4S-binding_SPASM_dom"/>
</dbReference>
<evidence type="ECO:0000256" key="3">
    <source>
        <dbReference type="ARBA" id="ARBA00022691"/>
    </source>
</evidence>
<dbReference type="Pfam" id="PF04055">
    <property type="entry name" value="Radical_SAM"/>
    <property type="match status" value="1"/>
</dbReference>
<keyword evidence="5" id="KW-0408">Iron</keyword>
<evidence type="ECO:0000259" key="7">
    <source>
        <dbReference type="PROSITE" id="PS51918"/>
    </source>
</evidence>
<dbReference type="PANTHER" id="PTHR11228">
    <property type="entry name" value="RADICAL SAM DOMAIN PROTEIN"/>
    <property type="match status" value="1"/>
</dbReference>
<dbReference type="Gene3D" id="3.20.20.70">
    <property type="entry name" value="Aldolase class I"/>
    <property type="match status" value="1"/>
</dbReference>
<protein>
    <submittedName>
        <fullName evidence="8">Radical SAM protein</fullName>
    </submittedName>
</protein>
<comment type="cofactor">
    <cofactor evidence="1">
        <name>[4Fe-4S] cluster</name>
        <dbReference type="ChEBI" id="CHEBI:49883"/>
    </cofactor>
</comment>
<dbReference type="SFLD" id="SFLDG01387">
    <property type="entry name" value="BtrN-like_SPASM_domain_contain"/>
    <property type="match status" value="1"/>
</dbReference>
<evidence type="ECO:0000256" key="5">
    <source>
        <dbReference type="ARBA" id="ARBA00023004"/>
    </source>
</evidence>
<dbReference type="SFLD" id="SFLDG01067">
    <property type="entry name" value="SPASM/twitch_domain_containing"/>
    <property type="match status" value="1"/>
</dbReference>
<dbReference type="Proteomes" id="UP000592294">
    <property type="component" value="Unassembled WGS sequence"/>
</dbReference>
<dbReference type="GO" id="GO:0051536">
    <property type="term" value="F:iron-sulfur cluster binding"/>
    <property type="evidence" value="ECO:0007669"/>
    <property type="project" value="UniProtKB-KW"/>
</dbReference>
<accession>A0A850RP28</accession>
<organism evidence="8 9">
    <name type="scientific">Allochromatium humboldtianum</name>
    <dbReference type="NCBI Taxonomy" id="504901"/>
    <lineage>
        <taxon>Bacteria</taxon>
        <taxon>Pseudomonadati</taxon>
        <taxon>Pseudomonadota</taxon>
        <taxon>Gammaproteobacteria</taxon>
        <taxon>Chromatiales</taxon>
        <taxon>Chromatiaceae</taxon>
        <taxon>Allochromatium</taxon>
    </lineage>
</organism>
<dbReference type="RefSeq" id="WP_176977928.1">
    <property type="nucleotide sequence ID" value="NZ_JABZEO010000017.1"/>
</dbReference>
<sequence length="348" mass="40209">MNDNCDFNFTPIPRINLKNRTQLETVIPLSTPYILTVSPSSACNLQCLYCPTGYTNLIKSTSRHIGVMKMSIFEKILEQALNFPNSIKILMLVNDGEPLLNKNLPEMVKLAKKTGKFEKIETTTNAFFLSEEKGKKLVENGLNKLNVSLYGLSSKSYKNFTKKNINFLTILNNIKKFSLYRSECELAVKIPKELISNEFKENSFYEIFASLADKVFIENTAEMWPNFSVSKKMKIQIQNGMWRQKIKKERKNICPNIFYALTVNSNGVVSACYVDWARKLTIGNVLDSNLVDLWQSDFMHKLRLQHLSKNRWKNPICQSCFQPDHCALDDLDEHAENLFLKYKKYYGL</sequence>
<dbReference type="InterPro" id="IPR007197">
    <property type="entry name" value="rSAM"/>
</dbReference>
<keyword evidence="2" id="KW-0004">4Fe-4S</keyword>
<dbReference type="GO" id="GO:0003824">
    <property type="term" value="F:catalytic activity"/>
    <property type="evidence" value="ECO:0007669"/>
    <property type="project" value="InterPro"/>
</dbReference>
<dbReference type="SUPFAM" id="SSF102114">
    <property type="entry name" value="Radical SAM enzymes"/>
    <property type="match status" value="1"/>
</dbReference>
<reference evidence="8 9" key="1">
    <citation type="submission" date="2020-06" db="EMBL/GenBank/DDBJ databases">
        <title>Whole-genome sequence of Allochromatium humboldtianum DSM 21881, type strain.</title>
        <authorList>
            <person name="Kyndt J.A."/>
            <person name="Meyer T.E."/>
        </authorList>
    </citation>
    <scope>NUCLEOTIDE SEQUENCE [LARGE SCALE GENOMIC DNA]</scope>
    <source>
        <strain evidence="8 9">DSM 21881</strain>
    </source>
</reference>
<proteinExistence type="predicted"/>
<dbReference type="PANTHER" id="PTHR11228:SF7">
    <property type="entry name" value="PQQA PEPTIDE CYCLASE"/>
    <property type="match status" value="1"/>
</dbReference>
<dbReference type="PROSITE" id="PS51918">
    <property type="entry name" value="RADICAL_SAM"/>
    <property type="match status" value="1"/>
</dbReference>
<dbReference type="SFLD" id="SFLDS00029">
    <property type="entry name" value="Radical_SAM"/>
    <property type="match status" value="1"/>
</dbReference>
<dbReference type="InterPro" id="IPR013785">
    <property type="entry name" value="Aldolase_TIM"/>
</dbReference>
<keyword evidence="9" id="KW-1185">Reference proteome</keyword>
<evidence type="ECO:0000256" key="6">
    <source>
        <dbReference type="ARBA" id="ARBA00023014"/>
    </source>
</evidence>
<name>A0A850RP28_9GAMM</name>
<gene>
    <name evidence="8" type="ORF">HW932_18330</name>
</gene>
<evidence type="ECO:0000256" key="2">
    <source>
        <dbReference type="ARBA" id="ARBA00022485"/>
    </source>
</evidence>
<evidence type="ECO:0000256" key="1">
    <source>
        <dbReference type="ARBA" id="ARBA00001966"/>
    </source>
</evidence>
<evidence type="ECO:0000313" key="9">
    <source>
        <dbReference type="Proteomes" id="UP000592294"/>
    </source>
</evidence>
<evidence type="ECO:0000313" key="8">
    <source>
        <dbReference type="EMBL" id="NVZ11211.1"/>
    </source>
</evidence>
<dbReference type="EMBL" id="JABZEO010000017">
    <property type="protein sequence ID" value="NVZ11211.1"/>
    <property type="molecule type" value="Genomic_DNA"/>
</dbReference>
<dbReference type="Pfam" id="PF13186">
    <property type="entry name" value="SPASM"/>
    <property type="match status" value="1"/>
</dbReference>
<dbReference type="InterPro" id="IPR034391">
    <property type="entry name" value="AdoMet-like_SPASM_containing"/>
</dbReference>
<dbReference type="InterPro" id="IPR058240">
    <property type="entry name" value="rSAM_sf"/>
</dbReference>
<comment type="caution">
    <text evidence="8">The sequence shown here is derived from an EMBL/GenBank/DDBJ whole genome shotgun (WGS) entry which is preliminary data.</text>
</comment>
<keyword evidence="3" id="KW-0949">S-adenosyl-L-methionine</keyword>
<keyword evidence="4" id="KW-0479">Metal-binding</keyword>
<evidence type="ECO:0000256" key="4">
    <source>
        <dbReference type="ARBA" id="ARBA00022723"/>
    </source>
</evidence>
<feature type="domain" description="Radical SAM core" evidence="7">
    <location>
        <begin position="29"/>
        <end position="264"/>
    </location>
</feature>
<dbReference type="InterPro" id="IPR050377">
    <property type="entry name" value="Radical_SAM_PqqE_MftC-like"/>
</dbReference>
<dbReference type="AlphaFoldDB" id="A0A850RP28"/>
<keyword evidence="6" id="KW-0411">Iron-sulfur</keyword>